<dbReference type="InterPro" id="IPR008513">
    <property type="entry name" value="tRNA(Met)_cyd_acetate_ligase"/>
</dbReference>
<dbReference type="GO" id="GO:0005737">
    <property type="term" value="C:cytoplasm"/>
    <property type="evidence" value="ECO:0007669"/>
    <property type="project" value="UniProtKB-SubCell"/>
</dbReference>
<dbReference type="GO" id="GO:0006400">
    <property type="term" value="P:tRNA modification"/>
    <property type="evidence" value="ECO:0007669"/>
    <property type="project" value="UniProtKB-UniRule"/>
</dbReference>
<keyword evidence="2" id="KW-0436">Ligase</keyword>
<comment type="caution">
    <text evidence="2">Lacks conserved residue(s) required for the propagation of feature annotation.</text>
</comment>
<comment type="similarity">
    <text evidence="2">Belongs to the TmcAL family.</text>
</comment>
<comment type="caution">
    <text evidence="3">The sequence shown here is derived from an EMBL/GenBank/DDBJ whole genome shotgun (WGS) entry which is preliminary data.</text>
</comment>
<feature type="binding site" evidence="2">
    <location>
        <begin position="23"/>
        <end position="36"/>
    </location>
    <ligand>
        <name>ATP</name>
        <dbReference type="ChEBI" id="CHEBI:30616"/>
    </ligand>
</feature>
<feature type="binding site" evidence="2">
    <location>
        <position position="178"/>
    </location>
    <ligand>
        <name>ATP</name>
        <dbReference type="ChEBI" id="CHEBI:30616"/>
    </ligand>
</feature>
<gene>
    <name evidence="2" type="primary">tmcAL</name>
    <name evidence="3" type="ORF">E7272_14650</name>
</gene>
<dbReference type="GO" id="GO:0016879">
    <property type="term" value="F:ligase activity, forming carbon-nitrogen bonds"/>
    <property type="evidence" value="ECO:0007669"/>
    <property type="project" value="UniProtKB-UniRule"/>
</dbReference>
<keyword evidence="2" id="KW-0547">Nucleotide-binding</keyword>
<keyword evidence="2" id="KW-0067">ATP-binding</keyword>
<name>A0A927UC36_9FIRM</name>
<dbReference type="SUPFAM" id="SSF52374">
    <property type="entry name" value="Nucleotidylyl transferase"/>
    <property type="match status" value="1"/>
</dbReference>
<dbReference type="EC" id="6.3.4.-" evidence="2"/>
<keyword evidence="2" id="KW-0694">RNA-binding</keyword>
<sequence>MNLLYNTRIKVFSEEQKLVVGIVCEYNPFHNGHKLQIDYAKNILKADAVVVAMSGNFTQRGELACFDKYTRAEAALKCGVDIVLEIPTIFATASAREFAAAGVELLASTGVVDTVLFGAECDDVNLFKGCATKLVELENSGKLDEDIKISLSTGLSYALARSKALEAYIPADLINSPNNILGLEYCRYIKENNLSMDIAIIKRQGNDYNETALSGDLSSASAIRAHLNETDMIWAVPDIAKAIYENNTHLNCDDVSQLLHYKLLSENDYEKYLDCTFDLADRIRNNLKDYVNFSQFCDLLKTKNIAYSRISRVLCHILLNITQKDFKNAKSHGYISYLRMLGFSKKGAEYLGKIKEKGTVPLITAPTEIINSHDIFAADVYRAVMTSKTGKARDNEYTRKFNLTNL</sequence>
<feature type="binding site" evidence="2">
    <location>
        <position position="118"/>
    </location>
    <ligand>
        <name>ATP</name>
        <dbReference type="ChEBI" id="CHEBI:30616"/>
    </ligand>
</feature>
<keyword evidence="1 2" id="KW-0819">tRNA processing</keyword>
<comment type="catalytic activity">
    <reaction evidence="2">
        <text>cytidine(34) in elongator tRNA(Met) + acetate + ATP = N(4)-acetylcytidine(34) in elongator tRNA(Met) + AMP + diphosphate</text>
        <dbReference type="Rhea" id="RHEA:58144"/>
        <dbReference type="Rhea" id="RHEA-COMP:10693"/>
        <dbReference type="Rhea" id="RHEA-COMP:10694"/>
        <dbReference type="ChEBI" id="CHEBI:30089"/>
        <dbReference type="ChEBI" id="CHEBI:30616"/>
        <dbReference type="ChEBI" id="CHEBI:33019"/>
        <dbReference type="ChEBI" id="CHEBI:74900"/>
        <dbReference type="ChEBI" id="CHEBI:82748"/>
        <dbReference type="ChEBI" id="CHEBI:456215"/>
    </reaction>
</comment>
<accession>A0A927UC36</accession>
<comment type="function">
    <text evidence="2">Catalyzes the formation of N(4)-acetylcytidine (ac(4)C) at the wobble position of elongator tRNA(Met), using acetate and ATP as substrates. First activates an acetate ion to form acetyladenylate (Ac-AMP) and then transfers the acetyl group to tRNA to form ac(4)C34.</text>
</comment>
<comment type="subcellular location">
    <subcellularLocation>
        <location evidence="2">Cytoplasm</location>
    </subcellularLocation>
</comment>
<dbReference type="Pfam" id="PF05636">
    <property type="entry name" value="HIGH_NTase1"/>
    <property type="match status" value="1"/>
</dbReference>
<evidence type="ECO:0000256" key="2">
    <source>
        <dbReference type="HAMAP-Rule" id="MF_01539"/>
    </source>
</evidence>
<dbReference type="AlphaFoldDB" id="A0A927UC36"/>
<evidence type="ECO:0000313" key="4">
    <source>
        <dbReference type="Proteomes" id="UP000766246"/>
    </source>
</evidence>
<dbReference type="Proteomes" id="UP000766246">
    <property type="component" value="Unassembled WGS sequence"/>
</dbReference>
<reference evidence="3" key="1">
    <citation type="submission" date="2019-04" db="EMBL/GenBank/DDBJ databases">
        <title>Evolution of Biomass-Degrading Anaerobic Consortia Revealed by Metagenomics.</title>
        <authorList>
            <person name="Peng X."/>
        </authorList>
    </citation>
    <scope>NUCLEOTIDE SEQUENCE</scope>
    <source>
        <strain evidence="3">SIG311</strain>
    </source>
</reference>
<dbReference type="EMBL" id="SVER01000080">
    <property type="protein sequence ID" value="MBE5921052.1"/>
    <property type="molecule type" value="Genomic_DNA"/>
</dbReference>
<evidence type="ECO:0000313" key="3">
    <source>
        <dbReference type="EMBL" id="MBE5921052.1"/>
    </source>
</evidence>
<dbReference type="InterPro" id="IPR014729">
    <property type="entry name" value="Rossmann-like_a/b/a_fold"/>
</dbReference>
<proteinExistence type="inferred from homology"/>
<feature type="binding site" evidence="2">
    <location>
        <position position="203"/>
    </location>
    <ligand>
        <name>ATP</name>
        <dbReference type="ChEBI" id="CHEBI:30616"/>
    </ligand>
</feature>
<dbReference type="GO" id="GO:0005524">
    <property type="term" value="F:ATP binding"/>
    <property type="evidence" value="ECO:0007669"/>
    <property type="project" value="UniProtKB-KW"/>
</dbReference>
<evidence type="ECO:0000256" key="1">
    <source>
        <dbReference type="ARBA" id="ARBA00022694"/>
    </source>
</evidence>
<organism evidence="3 4">
    <name type="scientific">Pseudobutyrivibrio ruminis</name>
    <dbReference type="NCBI Taxonomy" id="46206"/>
    <lineage>
        <taxon>Bacteria</taxon>
        <taxon>Bacillati</taxon>
        <taxon>Bacillota</taxon>
        <taxon>Clostridia</taxon>
        <taxon>Lachnospirales</taxon>
        <taxon>Lachnospiraceae</taxon>
        <taxon>Pseudobutyrivibrio</taxon>
    </lineage>
</organism>
<protein>
    <recommendedName>
        <fullName evidence="2">tRNA(Met) cytidine acetate ligase</fullName>
        <ecNumber evidence="2">6.3.4.-</ecNumber>
    </recommendedName>
</protein>
<keyword evidence="2" id="KW-0963">Cytoplasm</keyword>
<dbReference type="GO" id="GO:0000049">
    <property type="term" value="F:tRNA binding"/>
    <property type="evidence" value="ECO:0007669"/>
    <property type="project" value="UniProtKB-KW"/>
</dbReference>
<dbReference type="PANTHER" id="PTHR37825:SF1">
    <property type="entry name" value="TRNA(MET) CYTIDINE ACETATE LIGASE"/>
    <property type="match status" value="1"/>
</dbReference>
<dbReference type="HAMAP" id="MF_01539">
    <property type="entry name" value="TmcAL"/>
    <property type="match status" value="1"/>
</dbReference>
<dbReference type="Gene3D" id="3.40.50.620">
    <property type="entry name" value="HUPs"/>
    <property type="match status" value="1"/>
</dbReference>
<keyword evidence="2" id="KW-0820">tRNA-binding</keyword>
<dbReference type="PANTHER" id="PTHR37825">
    <property type="entry name" value="TRNA(MET) CYTIDINE ACETATE LIGASE"/>
    <property type="match status" value="1"/>
</dbReference>